<dbReference type="EMBL" id="ACXX02000002">
    <property type="protein sequence ID" value="EGD49032.1"/>
    <property type="molecule type" value="Genomic_DNA"/>
</dbReference>
<gene>
    <name evidence="2" type="ORF">Cpap_3461</name>
</gene>
<dbReference type="InterPro" id="IPR050536">
    <property type="entry name" value="DtxR_MntR_Metal-Reg"/>
</dbReference>
<evidence type="ECO:0000313" key="3">
    <source>
        <dbReference type="Proteomes" id="UP000003860"/>
    </source>
</evidence>
<dbReference type="InterPro" id="IPR022689">
    <property type="entry name" value="Iron_dep_repressor"/>
</dbReference>
<dbReference type="GO" id="GO:0003677">
    <property type="term" value="F:DNA binding"/>
    <property type="evidence" value="ECO:0007669"/>
    <property type="project" value="InterPro"/>
</dbReference>
<dbReference type="AlphaFoldDB" id="F1T950"/>
<dbReference type="InterPro" id="IPR036388">
    <property type="entry name" value="WH-like_DNA-bd_sf"/>
</dbReference>
<reference evidence="2" key="2">
    <citation type="submission" date="2011-01" db="EMBL/GenBank/DDBJ databases">
        <title>The Non-contiguous Finished genome of Clostridium papyrosolvens.</title>
        <authorList>
            <person name="Lucas S."/>
            <person name="Copeland A."/>
            <person name="Lapidus A."/>
            <person name="Cheng J.-F."/>
            <person name="Goodwin L."/>
            <person name="Pitluck S."/>
            <person name="Misra M."/>
            <person name="Chertkov O."/>
            <person name="Detter J.C."/>
            <person name="Han C."/>
            <person name="Tapia R."/>
            <person name="Land M."/>
            <person name="Hauser L."/>
            <person name="Kyrpides N."/>
            <person name="Ivanova N."/>
            <person name="Pagani I."/>
            <person name="Mouttaki H."/>
            <person name="He Z."/>
            <person name="Zhou J."/>
            <person name="Hemme C.L."/>
            <person name="Woyke T."/>
        </authorList>
    </citation>
    <scope>NUCLEOTIDE SEQUENCE [LARGE SCALE GENOMIC DNA]</scope>
    <source>
        <strain evidence="2">DSM 2782</strain>
    </source>
</reference>
<evidence type="ECO:0000313" key="2">
    <source>
        <dbReference type="EMBL" id="EGD49032.1"/>
    </source>
</evidence>
<dbReference type="PANTHER" id="PTHR33238:SF7">
    <property type="entry name" value="IRON-DEPENDENT TRANSCRIPTIONAL REGULATOR"/>
    <property type="match status" value="1"/>
</dbReference>
<dbReference type="GO" id="GO:0046914">
    <property type="term" value="F:transition metal ion binding"/>
    <property type="evidence" value="ECO:0007669"/>
    <property type="project" value="InterPro"/>
</dbReference>
<dbReference type="GO" id="GO:0003700">
    <property type="term" value="F:DNA-binding transcription factor activity"/>
    <property type="evidence" value="ECO:0007669"/>
    <property type="project" value="InterPro"/>
</dbReference>
<dbReference type="STRING" id="588581.Cpap_3461"/>
<dbReference type="SMART" id="SM00529">
    <property type="entry name" value="HTH_DTXR"/>
    <property type="match status" value="1"/>
</dbReference>
<dbReference type="Pfam" id="PF01325">
    <property type="entry name" value="Fe_dep_repress"/>
    <property type="match status" value="1"/>
</dbReference>
<sequence>MTKKKQTLTASQIKYLITIYHLDICNTGIRCVDIAKNLGISKPSVHTMLQTLCAMKLIKKTKVGSVFLMEEGKAIASQYSQYYQIVCHHFEKYFLLPHNVAKRTAFTVISALSTDNIEIMCNQMNNMGEVVNGVTNIAMSQ</sequence>
<dbReference type="RefSeq" id="WP_004617101.1">
    <property type="nucleotide sequence ID" value="NZ_ACXX02000002.1"/>
</dbReference>
<dbReference type="PANTHER" id="PTHR33238">
    <property type="entry name" value="IRON (METAL) DEPENDENT REPRESSOR, DTXR FAMILY"/>
    <property type="match status" value="1"/>
</dbReference>
<proteinExistence type="predicted"/>
<organism evidence="2 3">
    <name type="scientific">Ruminiclostridium papyrosolvens DSM 2782</name>
    <dbReference type="NCBI Taxonomy" id="588581"/>
    <lineage>
        <taxon>Bacteria</taxon>
        <taxon>Bacillati</taxon>
        <taxon>Bacillota</taxon>
        <taxon>Clostridia</taxon>
        <taxon>Eubacteriales</taxon>
        <taxon>Oscillospiraceae</taxon>
        <taxon>Ruminiclostridium</taxon>
    </lineage>
</organism>
<accession>F1T950</accession>
<dbReference type="SUPFAM" id="SSF46785">
    <property type="entry name" value="Winged helix' DNA-binding domain"/>
    <property type="match status" value="1"/>
</dbReference>
<dbReference type="eggNOG" id="ENOG502ZTUB">
    <property type="taxonomic scope" value="Bacteria"/>
</dbReference>
<evidence type="ECO:0000259" key="1">
    <source>
        <dbReference type="Pfam" id="PF01325"/>
    </source>
</evidence>
<reference evidence="2" key="1">
    <citation type="submission" date="2009-07" db="EMBL/GenBank/DDBJ databases">
        <authorList>
            <consortium name="US DOE Joint Genome Institute (JGI-PGF)"/>
            <person name="Lucas S."/>
            <person name="Copeland A."/>
            <person name="Lapidus A."/>
            <person name="Glavina del Rio T."/>
            <person name="Tice H."/>
            <person name="Bruce D."/>
            <person name="Goodwin L."/>
            <person name="Pitluck S."/>
            <person name="Larimer F."/>
            <person name="Land M.L."/>
            <person name="Mouttaki H."/>
            <person name="He Z."/>
            <person name="Zhou J."/>
            <person name="Hemme C.L."/>
        </authorList>
    </citation>
    <scope>NUCLEOTIDE SEQUENCE</scope>
    <source>
        <strain evidence="2">DSM 2782</strain>
    </source>
</reference>
<feature type="domain" description="HTH dtxR-type" evidence="1">
    <location>
        <begin position="8"/>
        <end position="60"/>
    </location>
</feature>
<protein>
    <submittedName>
        <fullName evidence="2">Iron dependent repressor</fullName>
    </submittedName>
</protein>
<name>F1T950_9FIRM</name>
<dbReference type="InterPro" id="IPR036390">
    <property type="entry name" value="WH_DNA-bd_sf"/>
</dbReference>
<dbReference type="InterPro" id="IPR022687">
    <property type="entry name" value="HTH_DTXR"/>
</dbReference>
<keyword evidence="3" id="KW-1185">Reference proteome</keyword>
<dbReference type="Proteomes" id="UP000003860">
    <property type="component" value="Unassembled WGS sequence"/>
</dbReference>
<comment type="caution">
    <text evidence="2">The sequence shown here is derived from an EMBL/GenBank/DDBJ whole genome shotgun (WGS) entry which is preliminary data.</text>
</comment>
<dbReference type="Gene3D" id="1.10.10.10">
    <property type="entry name" value="Winged helix-like DNA-binding domain superfamily/Winged helix DNA-binding domain"/>
    <property type="match status" value="1"/>
</dbReference>
<dbReference type="OrthoDB" id="9794394at2"/>